<dbReference type="HOGENOM" id="CLU_1353385_0_0_5"/>
<gene>
    <name evidence="2" type="ORF">SI859A1_01299</name>
</gene>
<keyword evidence="3" id="KW-1185">Reference proteome</keyword>
<evidence type="ECO:0000313" key="3">
    <source>
        <dbReference type="Proteomes" id="UP000000321"/>
    </source>
</evidence>
<dbReference type="AlphaFoldDB" id="Q1YJ21"/>
<evidence type="ECO:0000313" key="2">
    <source>
        <dbReference type="EMBL" id="EAS49946.1"/>
    </source>
</evidence>
<dbReference type="EMBL" id="AAPJ01000003">
    <property type="protein sequence ID" value="EAS49946.1"/>
    <property type="molecule type" value="Genomic_DNA"/>
</dbReference>
<feature type="region of interest" description="Disordered" evidence="1">
    <location>
        <begin position="142"/>
        <end position="202"/>
    </location>
</feature>
<evidence type="ECO:0000256" key="1">
    <source>
        <dbReference type="SAM" id="MobiDB-lite"/>
    </source>
</evidence>
<proteinExistence type="predicted"/>
<feature type="region of interest" description="Disordered" evidence="1">
    <location>
        <begin position="26"/>
        <end position="51"/>
    </location>
</feature>
<dbReference type="BioCyc" id="AURANTIMONAS:SI859A1_01299-MONOMER"/>
<organism evidence="2 3">
    <name type="scientific">Aurantimonas manganoxydans (strain ATCC BAA-1229 / DSM 21871 / SI85-9A1)</name>
    <dbReference type="NCBI Taxonomy" id="287752"/>
    <lineage>
        <taxon>Bacteria</taxon>
        <taxon>Pseudomonadati</taxon>
        <taxon>Pseudomonadota</taxon>
        <taxon>Alphaproteobacteria</taxon>
        <taxon>Hyphomicrobiales</taxon>
        <taxon>Aurantimonadaceae</taxon>
        <taxon>Aurantimonas</taxon>
    </lineage>
</organism>
<comment type="caution">
    <text evidence="2">The sequence shown here is derived from an EMBL/GenBank/DDBJ whole genome shotgun (WGS) entry which is preliminary data.</text>
</comment>
<feature type="compositionally biased region" description="Gly residues" evidence="1">
    <location>
        <begin position="170"/>
        <end position="185"/>
    </location>
</feature>
<accession>Q1YJ21</accession>
<protein>
    <submittedName>
        <fullName evidence="2">Uncharacterized protein</fullName>
    </submittedName>
</protein>
<dbReference type="Proteomes" id="UP000000321">
    <property type="component" value="Unassembled WGS sequence"/>
</dbReference>
<sequence>MPHPISERLDRRRLLSSGQLLGRRLRFPTPTRFDTQSAAAHPPRQPPADEAAGCRKAIEVVRPEPEEPAHLVRRQRRQVDLPAVRRRSAGVGVNDRGHRVRSIGAWLEDGRKQAREFAGATALGDQRRDVLRGVRRRCGLGRHGEGAASTAEHPAGYGRQPVECGPAPAAGGGEAGSGGAECGGDGCEHAGVLPLSAPKDGG</sequence>
<reference evidence="2 3" key="1">
    <citation type="journal article" date="2008" name="Appl. Environ. Microbiol.">
        <title>Genomic insights into Mn(II) oxidation by the marine alphaproteobacterium Aurantimonas sp. strain SI85-9A1.</title>
        <authorList>
            <person name="Dick G.J."/>
            <person name="Podell S."/>
            <person name="Johnson H.A."/>
            <person name="Rivera-Espinoza Y."/>
            <person name="Bernier-Latmani R."/>
            <person name="McCarthy J.K."/>
            <person name="Torpey J.W."/>
            <person name="Clement B.G."/>
            <person name="Gaasterland T."/>
            <person name="Tebo B.M."/>
        </authorList>
    </citation>
    <scope>NUCLEOTIDE SEQUENCE [LARGE SCALE GENOMIC DNA]</scope>
    <source>
        <strain evidence="2 3">SI85-9A1</strain>
    </source>
</reference>
<name>Q1YJ21_AURMS</name>